<keyword evidence="2" id="KW-0812">Transmembrane</keyword>
<keyword evidence="1" id="KW-0175">Coiled coil</keyword>
<proteinExistence type="predicted"/>
<dbReference type="InterPro" id="IPR050445">
    <property type="entry name" value="Bact_polysacc_biosynth/exp"/>
</dbReference>
<comment type="caution">
    <text evidence="3">The sequence shown here is derived from an EMBL/GenBank/DDBJ whole genome shotgun (WGS) entry which is preliminary data.</text>
</comment>
<feature type="transmembrane region" description="Helical" evidence="2">
    <location>
        <begin position="41"/>
        <end position="63"/>
    </location>
</feature>
<evidence type="ECO:0000313" key="4">
    <source>
        <dbReference type="Proteomes" id="UP000645462"/>
    </source>
</evidence>
<accession>A0ABQ1LA31</accession>
<gene>
    <name evidence="3" type="ORF">GCM10011363_42000</name>
</gene>
<feature type="transmembrane region" description="Helical" evidence="2">
    <location>
        <begin position="377"/>
        <end position="402"/>
    </location>
</feature>
<name>A0ABQ1LA31_9RHOB</name>
<dbReference type="PANTHER" id="PTHR32309:SF13">
    <property type="entry name" value="FERRIC ENTEROBACTIN TRANSPORT PROTEIN FEPE"/>
    <property type="match status" value="1"/>
</dbReference>
<dbReference type="Proteomes" id="UP000645462">
    <property type="component" value="Unassembled WGS sequence"/>
</dbReference>
<dbReference type="PANTHER" id="PTHR32309">
    <property type="entry name" value="TYROSINE-PROTEIN KINASE"/>
    <property type="match status" value="1"/>
</dbReference>
<reference evidence="4" key="1">
    <citation type="journal article" date="2019" name="Int. J. Syst. Evol. Microbiol.">
        <title>The Global Catalogue of Microorganisms (GCM) 10K type strain sequencing project: providing services to taxonomists for standard genome sequencing and annotation.</title>
        <authorList>
            <consortium name="The Broad Institute Genomics Platform"/>
            <consortium name="The Broad Institute Genome Sequencing Center for Infectious Disease"/>
            <person name="Wu L."/>
            <person name="Ma J."/>
        </authorList>
    </citation>
    <scope>NUCLEOTIDE SEQUENCE [LARGE SCALE GENOMIC DNA]</scope>
    <source>
        <strain evidence="4">CGMCC 1.12478</strain>
    </source>
</reference>
<dbReference type="RefSeq" id="WP_229747955.1">
    <property type="nucleotide sequence ID" value="NZ_BMFC01000019.1"/>
</dbReference>
<feature type="coiled-coil region" evidence="1">
    <location>
        <begin position="215"/>
        <end position="242"/>
    </location>
</feature>
<keyword evidence="2" id="KW-1133">Transmembrane helix</keyword>
<protein>
    <recommendedName>
        <fullName evidence="5">Capsule biosynthesis protein</fullName>
    </recommendedName>
</protein>
<evidence type="ECO:0000256" key="2">
    <source>
        <dbReference type="SAM" id="Phobius"/>
    </source>
</evidence>
<evidence type="ECO:0000256" key="1">
    <source>
        <dbReference type="SAM" id="Coils"/>
    </source>
</evidence>
<evidence type="ECO:0000313" key="3">
    <source>
        <dbReference type="EMBL" id="GGC20914.1"/>
    </source>
</evidence>
<evidence type="ECO:0008006" key="5">
    <source>
        <dbReference type="Google" id="ProtNLM"/>
    </source>
</evidence>
<keyword evidence="4" id="KW-1185">Reference proteome</keyword>
<sequence>MNHLNAIPSDPAVPFHGTGLPPGPVILDWPTRPARRAGRHLAVALSFALCVLLPVLLSAWYLWGRAADQYASEAGFAVRREETGAAVELLGGLTGLSGVSSRDTDILYEYLSSRRLVAELDAELDLSGLWAKPGTGLFRGETDPVFAFHAEGSPEALHRYWSRRVEVAYDSRAGLIGLRVTAFDPVDAQAITRGIVARATALINELSDVARDDAIRDAAGTLEAAETRLRLARAEVTAFRNAHQLVDPAADVQARAGLLGNLQGQLAEALIALDLLRDATRADDPRLEQGARRVAVIEDRIAAERAKLGLEGEDEAFASVVGQFEALMADRDFAERAYIAARTAYDLAQAEAQRQSRYLAAWQQPTLPRSAEYPRRWRWLAGIAGFALLVWGLTVLSVYAALDRRG</sequence>
<organism evidence="3 4">
    <name type="scientific">Marivita lacus</name>
    <dbReference type="NCBI Taxonomy" id="1323742"/>
    <lineage>
        <taxon>Bacteria</taxon>
        <taxon>Pseudomonadati</taxon>
        <taxon>Pseudomonadota</taxon>
        <taxon>Alphaproteobacteria</taxon>
        <taxon>Rhodobacterales</taxon>
        <taxon>Roseobacteraceae</taxon>
        <taxon>Marivita</taxon>
    </lineage>
</organism>
<keyword evidence="2" id="KW-0472">Membrane</keyword>
<dbReference type="EMBL" id="BMFC01000019">
    <property type="protein sequence ID" value="GGC20914.1"/>
    <property type="molecule type" value="Genomic_DNA"/>
</dbReference>